<comment type="similarity">
    <text evidence="1">Belongs to the glycosyltransferase 2 family.</text>
</comment>
<evidence type="ECO:0000256" key="3">
    <source>
        <dbReference type="ARBA" id="ARBA00022679"/>
    </source>
</evidence>
<dbReference type="GO" id="GO:0016757">
    <property type="term" value="F:glycosyltransferase activity"/>
    <property type="evidence" value="ECO:0007669"/>
    <property type="project" value="UniProtKB-KW"/>
</dbReference>
<dbReference type="CDD" id="cd04185">
    <property type="entry name" value="GT_2_like_b"/>
    <property type="match status" value="1"/>
</dbReference>
<evidence type="ECO:0000256" key="1">
    <source>
        <dbReference type="ARBA" id="ARBA00006739"/>
    </source>
</evidence>
<dbReference type="RefSeq" id="WP_073149231.1">
    <property type="nucleotide sequence ID" value="NZ_FQYY01000003.1"/>
</dbReference>
<dbReference type="PANTHER" id="PTHR43179:SF12">
    <property type="entry name" value="GALACTOFURANOSYLTRANSFERASE GLFT2"/>
    <property type="match status" value="1"/>
</dbReference>
<accession>A0A1M6D1S4</accession>
<evidence type="ECO:0000313" key="6">
    <source>
        <dbReference type="Proteomes" id="UP000184225"/>
    </source>
</evidence>
<gene>
    <name evidence="5" type="ORF">SAMN04488096_103254</name>
</gene>
<protein>
    <submittedName>
        <fullName evidence="5">Glycosyltransferase, GT2 family</fullName>
    </submittedName>
</protein>
<dbReference type="InterPro" id="IPR001173">
    <property type="entry name" value="Glyco_trans_2-like"/>
</dbReference>
<name>A0A1M6D1S4_9FLAO</name>
<proteinExistence type="inferred from homology"/>
<keyword evidence="3 5" id="KW-0808">Transferase</keyword>
<evidence type="ECO:0000259" key="4">
    <source>
        <dbReference type="Pfam" id="PF00535"/>
    </source>
</evidence>
<dbReference type="InterPro" id="IPR029044">
    <property type="entry name" value="Nucleotide-diphossugar_trans"/>
</dbReference>
<evidence type="ECO:0000256" key="2">
    <source>
        <dbReference type="ARBA" id="ARBA00022676"/>
    </source>
</evidence>
<dbReference type="Pfam" id="PF00535">
    <property type="entry name" value="Glycos_transf_2"/>
    <property type="match status" value="1"/>
</dbReference>
<evidence type="ECO:0000313" key="5">
    <source>
        <dbReference type="EMBL" id="SHI67024.1"/>
    </source>
</evidence>
<dbReference type="EMBL" id="FQYY01000003">
    <property type="protein sequence ID" value="SHI67024.1"/>
    <property type="molecule type" value="Genomic_DNA"/>
</dbReference>
<feature type="domain" description="Glycosyltransferase 2-like" evidence="4">
    <location>
        <begin position="8"/>
        <end position="137"/>
    </location>
</feature>
<dbReference type="Proteomes" id="UP000184225">
    <property type="component" value="Unassembled WGS sequence"/>
</dbReference>
<keyword evidence="6" id="KW-1185">Reference proteome</keyword>
<organism evidence="5 6">
    <name type="scientific">Mesonia phycicola</name>
    <dbReference type="NCBI Taxonomy" id="579105"/>
    <lineage>
        <taxon>Bacteria</taxon>
        <taxon>Pseudomonadati</taxon>
        <taxon>Bacteroidota</taxon>
        <taxon>Flavobacteriia</taxon>
        <taxon>Flavobacteriales</taxon>
        <taxon>Flavobacteriaceae</taxon>
        <taxon>Mesonia</taxon>
    </lineage>
</organism>
<dbReference type="SUPFAM" id="SSF53448">
    <property type="entry name" value="Nucleotide-diphospho-sugar transferases"/>
    <property type="match status" value="1"/>
</dbReference>
<reference evidence="5 6" key="1">
    <citation type="submission" date="2016-11" db="EMBL/GenBank/DDBJ databases">
        <authorList>
            <person name="Jaros S."/>
            <person name="Januszkiewicz K."/>
            <person name="Wedrychowicz H."/>
        </authorList>
    </citation>
    <scope>NUCLEOTIDE SEQUENCE [LARGE SCALE GENOMIC DNA]</scope>
    <source>
        <strain evidence="5 6">DSM 21425</strain>
    </source>
</reference>
<sequence length="297" mass="34559">MIKTKTCAIVVTYNRLVLLKEVVEALLKVDDNLDKIIVINNASTDDTENYLNNISVSNSKVEQYLMSENLGGAGGFYTGLKYAFEQGYDYMWLMDDDSIVTPSSLDYLKEAFEKVDNVGYSCSKVVWTDNKPHVMNIPEVSSKNDNGVAFFEDKGFINVNSCSFVSMLIHRETIKNVGLPYKDFFIWGDDLEYSKRIIKHGYKGLFCEKSLVIHKTAENYSANIQYCKKTEFWKIEYGIRNRTFMYKSFKDYKYIVLYFLLNIYRSLKRKNNKFRALYLVLSSSFKGLFFKPKKQMV</sequence>
<dbReference type="STRING" id="579105.SAMN04488096_103254"/>
<dbReference type="PANTHER" id="PTHR43179">
    <property type="entry name" value="RHAMNOSYLTRANSFERASE WBBL"/>
    <property type="match status" value="1"/>
</dbReference>
<dbReference type="AlphaFoldDB" id="A0A1M6D1S4"/>
<keyword evidence="2" id="KW-0328">Glycosyltransferase</keyword>
<dbReference type="Gene3D" id="3.90.550.10">
    <property type="entry name" value="Spore Coat Polysaccharide Biosynthesis Protein SpsA, Chain A"/>
    <property type="match status" value="1"/>
</dbReference>
<dbReference type="OrthoDB" id="9771846at2"/>